<accession>A0A1T4SSE1</accession>
<dbReference type="SUPFAM" id="SSF55781">
    <property type="entry name" value="GAF domain-like"/>
    <property type="match status" value="1"/>
</dbReference>
<evidence type="ECO:0000313" key="4">
    <source>
        <dbReference type="Proteomes" id="UP000190092"/>
    </source>
</evidence>
<evidence type="ECO:0000256" key="1">
    <source>
        <dbReference type="SAM" id="Phobius"/>
    </source>
</evidence>
<dbReference type="InterPro" id="IPR035965">
    <property type="entry name" value="PAS-like_dom_sf"/>
</dbReference>
<dbReference type="PROSITE" id="PS50112">
    <property type="entry name" value="PAS"/>
    <property type="match status" value="1"/>
</dbReference>
<dbReference type="SMART" id="SM00065">
    <property type="entry name" value="GAF"/>
    <property type="match status" value="1"/>
</dbReference>
<dbReference type="Pfam" id="PF13426">
    <property type="entry name" value="PAS_9"/>
    <property type="match status" value="1"/>
</dbReference>
<feature type="domain" description="PAS" evidence="2">
    <location>
        <begin position="411"/>
        <end position="457"/>
    </location>
</feature>
<feature type="transmembrane region" description="Helical" evidence="1">
    <location>
        <begin position="88"/>
        <end position="109"/>
    </location>
</feature>
<keyword evidence="1" id="KW-0472">Membrane</keyword>
<feature type="transmembrane region" description="Helical" evidence="1">
    <location>
        <begin position="13"/>
        <end position="33"/>
    </location>
</feature>
<feature type="transmembrane region" description="Helical" evidence="1">
    <location>
        <begin position="375"/>
        <end position="394"/>
    </location>
</feature>
<dbReference type="SUPFAM" id="SSF55785">
    <property type="entry name" value="PYP-like sensor domain (PAS domain)"/>
    <property type="match status" value="1"/>
</dbReference>
<feature type="transmembrane region" description="Helical" evidence="1">
    <location>
        <begin position="45"/>
        <end position="68"/>
    </location>
</feature>
<dbReference type="Proteomes" id="UP000190092">
    <property type="component" value="Unassembled WGS sequence"/>
</dbReference>
<keyword evidence="4" id="KW-1185">Reference proteome</keyword>
<dbReference type="RefSeq" id="WP_085936775.1">
    <property type="nucleotide sequence ID" value="NZ_FUWJ01000009.1"/>
</dbReference>
<dbReference type="SMART" id="SM00091">
    <property type="entry name" value="PAS"/>
    <property type="match status" value="1"/>
</dbReference>
<dbReference type="InterPro" id="IPR029016">
    <property type="entry name" value="GAF-like_dom_sf"/>
</dbReference>
<dbReference type="Pfam" id="PF13185">
    <property type="entry name" value="GAF_2"/>
    <property type="match status" value="1"/>
</dbReference>
<evidence type="ECO:0000313" key="3">
    <source>
        <dbReference type="EMBL" id="SKA30798.1"/>
    </source>
</evidence>
<dbReference type="STRING" id="225324.SAMN02745126_05026"/>
<dbReference type="CDD" id="cd00130">
    <property type="entry name" value="PAS"/>
    <property type="match status" value="1"/>
</dbReference>
<evidence type="ECO:0000259" key="2">
    <source>
        <dbReference type="PROSITE" id="PS50112"/>
    </source>
</evidence>
<dbReference type="AlphaFoldDB" id="A0A1T4SSE1"/>
<dbReference type="InterPro" id="IPR003018">
    <property type="entry name" value="GAF"/>
</dbReference>
<dbReference type="OrthoDB" id="7340865at2"/>
<sequence length="717" mass="78471">MVTKYKPLSSTRYGVWSFAAAAAVFIGLGVAAFQMAASSPSSQNASLWLLPLALSGIVFIAYGLRVLWTPPSQAGDDALPQLRRQTYLLILAFCAFVGTAVTIGGLYLSEMTETLHRQRIAQQAEIAAFRAQVVEKWLFNRSADVQQMATSIERVQRRTGQIAPEEETVAQVLFAETLARSPERRSVALLAPDGRILLHGGDEPVLPEEVEIAVAAAHDPQMTMRIVPTGGEGSTLPLGISFIQPIPNGAPGTARAVLVVRINPDPGLFQQLDAWSADNTGSEAMLVRRQGNDVQFIKVPPGLKAANGARLSLSNANLPAAQAILRGEGVYAGVDYAGRRVLSAAHRIAGTHWFIVVKTDDKQFEDLLHHSIRSIGMYIVASVVMAGLMLFVLWSTQRGDYLALRARHIEERTRLVKHFEDMVLQAHDVVLLIDPQGHIVEANQAAMETYGYSLEEFRKLSVRDLRTHKALAELDIQWKASDTPGGARYETEHRRKDGSAFPVEVSANVIDIEGRRFRQEYVRDISARRTLEAEGRRLVRVQRSLQAATSLLLRARTEEELYRGMCDAIVDIGGYRMADVALANHDAQKTVTFAAIAGADEGYLATANISWGEGPRAMGPTGTAMRTGQVQVNQNVTTDPTMAPWREEALKHNFQASIGLPLKLDGRPFGALTIYSEVPYAFDDTEVTFLRQLADDIAFGVASLRARETAVSPQIAG</sequence>
<dbReference type="NCBIfam" id="TIGR00229">
    <property type="entry name" value="sensory_box"/>
    <property type="match status" value="1"/>
</dbReference>
<dbReference type="Gene3D" id="3.30.450.40">
    <property type="match status" value="1"/>
</dbReference>
<dbReference type="Gene3D" id="3.30.450.20">
    <property type="entry name" value="PAS domain"/>
    <property type="match status" value="1"/>
</dbReference>
<name>A0A1T4SSE1_9HYPH</name>
<proteinExistence type="predicted"/>
<gene>
    <name evidence="3" type="ORF">SAMN02745126_05026</name>
</gene>
<dbReference type="InterPro" id="IPR000014">
    <property type="entry name" value="PAS"/>
</dbReference>
<dbReference type="EMBL" id="FUWJ01000009">
    <property type="protein sequence ID" value="SKA30798.1"/>
    <property type="molecule type" value="Genomic_DNA"/>
</dbReference>
<dbReference type="CDD" id="cd18774">
    <property type="entry name" value="PDC2_HK_sensor"/>
    <property type="match status" value="1"/>
</dbReference>
<keyword evidence="1" id="KW-0812">Transmembrane</keyword>
<organism evidence="3 4">
    <name type="scientific">Enhydrobacter aerosaccus</name>
    <dbReference type="NCBI Taxonomy" id="225324"/>
    <lineage>
        <taxon>Bacteria</taxon>
        <taxon>Pseudomonadati</taxon>
        <taxon>Pseudomonadota</taxon>
        <taxon>Alphaproteobacteria</taxon>
        <taxon>Hyphomicrobiales</taxon>
        <taxon>Enhydrobacter</taxon>
    </lineage>
</organism>
<reference evidence="4" key="1">
    <citation type="submission" date="2017-02" db="EMBL/GenBank/DDBJ databases">
        <authorList>
            <person name="Varghese N."/>
            <person name="Submissions S."/>
        </authorList>
    </citation>
    <scope>NUCLEOTIDE SEQUENCE [LARGE SCALE GENOMIC DNA]</scope>
    <source>
        <strain evidence="4">ATCC 27094</strain>
    </source>
</reference>
<protein>
    <submittedName>
        <fullName evidence="3">PAS domain S-box-containing protein</fullName>
    </submittedName>
</protein>
<keyword evidence="1" id="KW-1133">Transmembrane helix</keyword>